<accession>A0ABX6P7U3</accession>
<reference evidence="5 6" key="1">
    <citation type="submission" date="2020-05" db="EMBL/GenBank/DDBJ databases">
        <title>Ramlibacter rhizophilus sp. nov., isolated from rhizosphere soil of national flower Mugunghwa from South Korea.</title>
        <authorList>
            <person name="Zheng-Fei Y."/>
            <person name="Huan T."/>
        </authorList>
    </citation>
    <scope>NUCLEOTIDE SEQUENCE [LARGE SCALE GENOMIC DNA]</scope>
    <source>
        <strain evidence="5 6">H242</strain>
    </source>
</reference>
<keyword evidence="1" id="KW-0560">Oxidoreductase</keyword>
<protein>
    <recommendedName>
        <fullName evidence="7">Proline dehydrogenase domain-containing protein</fullName>
    </recommendedName>
</protein>
<proteinExistence type="predicted"/>
<sequence>MQRLPDPYRPEASVVTHRLQALKGALDWAEAARMATPWVQAVRRNPPPFWAMESLLKEYPISSAEGLALMRLAEALLRVPDAETAIALTADQLSRADFDGASDGALARLSQSAIALSKKFLPGEEAQPPGLFGKLGARTVVAATLRAVQLLGRQFVLGQDIGEAMDAARAARKRQTNLRFSYDMLGEGARTADDAARYLAHYQAAIRAIAGNADARRSVQDNDGISIKLSALHPRYEALQRERVLNELVPLVWGLCVQAAEANINLTIDAEEVDRLELSGWRCSRRWRSASRNSIRSGKASASRCRRTRAARSNSSNKWRRWPAPAAFA</sequence>
<dbReference type="Pfam" id="PF14850">
    <property type="entry name" value="Pro_dh-DNA_bdg"/>
    <property type="match status" value="1"/>
</dbReference>
<dbReference type="Gene3D" id="3.20.20.220">
    <property type="match status" value="1"/>
</dbReference>
<organism evidence="5 6">
    <name type="scientific">Ramlibacter terrae</name>
    <dbReference type="NCBI Taxonomy" id="2732511"/>
    <lineage>
        <taxon>Bacteria</taxon>
        <taxon>Pseudomonadati</taxon>
        <taxon>Pseudomonadota</taxon>
        <taxon>Betaproteobacteria</taxon>
        <taxon>Burkholderiales</taxon>
        <taxon>Comamonadaceae</taxon>
        <taxon>Ramlibacter</taxon>
    </lineage>
</organism>
<dbReference type="EMBL" id="CP053418">
    <property type="protein sequence ID" value="QJW85433.1"/>
    <property type="molecule type" value="Genomic_DNA"/>
</dbReference>
<feature type="domain" description="Proline dehydrogenase PutA" evidence="4">
    <location>
        <begin position="52"/>
        <end position="155"/>
    </location>
</feature>
<evidence type="ECO:0000313" key="6">
    <source>
        <dbReference type="Proteomes" id="UP000500826"/>
    </source>
</evidence>
<gene>
    <name evidence="5" type="ORF">HK414_25145</name>
</gene>
<keyword evidence="6" id="KW-1185">Reference proteome</keyword>
<dbReference type="InterPro" id="IPR029041">
    <property type="entry name" value="FAD-linked_oxidoreductase-like"/>
</dbReference>
<dbReference type="Gene3D" id="1.10.2060.10">
    <property type="entry name" value="PutA proline dehydrogenase (PRODH), domain 2"/>
    <property type="match status" value="1"/>
</dbReference>
<feature type="compositionally biased region" description="Low complexity" evidence="2">
    <location>
        <begin position="294"/>
        <end position="303"/>
    </location>
</feature>
<dbReference type="Pfam" id="PF01619">
    <property type="entry name" value="Pro_dh"/>
    <property type="match status" value="1"/>
</dbReference>
<dbReference type="Proteomes" id="UP000500826">
    <property type="component" value="Chromosome"/>
</dbReference>
<dbReference type="InterPro" id="IPR024089">
    <property type="entry name" value="PRODH_PutA_dom_I/II"/>
</dbReference>
<name>A0ABX6P7U3_9BURK</name>
<evidence type="ECO:0000256" key="1">
    <source>
        <dbReference type="ARBA" id="ARBA00023002"/>
    </source>
</evidence>
<dbReference type="InterPro" id="IPR024082">
    <property type="entry name" value="PRODH_PutA_dom_II"/>
</dbReference>
<evidence type="ECO:0008006" key="7">
    <source>
        <dbReference type="Google" id="ProtNLM"/>
    </source>
</evidence>
<feature type="region of interest" description="Disordered" evidence="2">
    <location>
        <begin position="294"/>
        <end position="329"/>
    </location>
</feature>
<feature type="domain" description="Proline dehydrogenase" evidence="3">
    <location>
        <begin position="169"/>
        <end position="279"/>
    </location>
</feature>
<evidence type="ECO:0000256" key="2">
    <source>
        <dbReference type="SAM" id="MobiDB-lite"/>
    </source>
</evidence>
<dbReference type="SUPFAM" id="SSF81935">
    <property type="entry name" value="N-terminal domain of bifunctional PutA protein"/>
    <property type="match status" value="1"/>
</dbReference>
<evidence type="ECO:0000259" key="4">
    <source>
        <dbReference type="Pfam" id="PF14850"/>
    </source>
</evidence>
<evidence type="ECO:0000313" key="5">
    <source>
        <dbReference type="EMBL" id="QJW85433.1"/>
    </source>
</evidence>
<evidence type="ECO:0000259" key="3">
    <source>
        <dbReference type="Pfam" id="PF01619"/>
    </source>
</evidence>
<dbReference type="SUPFAM" id="SSF51730">
    <property type="entry name" value="FAD-linked oxidoreductase"/>
    <property type="match status" value="1"/>
</dbReference>
<dbReference type="InterPro" id="IPR002872">
    <property type="entry name" value="Proline_DH_dom"/>
</dbReference>